<dbReference type="EMBL" id="KJ489399">
    <property type="protein sequence ID" value="AHZ10085.1"/>
    <property type="molecule type" value="Genomic_DNA"/>
</dbReference>
<evidence type="ECO:0000256" key="8">
    <source>
        <dbReference type="ARBA" id="ARBA00022723"/>
    </source>
</evidence>
<dbReference type="SMART" id="SM00644">
    <property type="entry name" value="Ami_2"/>
    <property type="match status" value="1"/>
</dbReference>
<feature type="domain" description="SH3b" evidence="17">
    <location>
        <begin position="202"/>
        <end position="268"/>
    </location>
</feature>
<dbReference type="SUPFAM" id="SSF55846">
    <property type="entry name" value="N-acetylmuramoyl-L-alanine amidase-like"/>
    <property type="match status" value="1"/>
</dbReference>
<evidence type="ECO:0000256" key="5">
    <source>
        <dbReference type="ARBA" id="ARBA00022529"/>
    </source>
</evidence>
<dbReference type="CDD" id="cd06583">
    <property type="entry name" value="PGRP"/>
    <property type="match status" value="1"/>
</dbReference>
<evidence type="ECO:0000256" key="2">
    <source>
        <dbReference type="ARBA" id="ARBA00001947"/>
    </source>
</evidence>
<evidence type="ECO:0000259" key="17">
    <source>
        <dbReference type="SMART" id="SM00287"/>
    </source>
</evidence>
<dbReference type="Gene3D" id="2.30.30.40">
    <property type="entry name" value="SH3 Domains"/>
    <property type="match status" value="1"/>
</dbReference>
<evidence type="ECO:0000256" key="1">
    <source>
        <dbReference type="ARBA" id="ARBA00001561"/>
    </source>
</evidence>
<dbReference type="Proteomes" id="UP000026900">
    <property type="component" value="Segment"/>
</dbReference>
<dbReference type="RefSeq" id="YP_009036516.1">
    <property type="nucleotide sequence ID" value="NC_024213.1"/>
</dbReference>
<dbReference type="GeneID" id="19526067"/>
<dbReference type="PANTHER" id="PTHR30417:SF11">
    <property type="entry name" value="N-ACETYLMURAMOYL-L-ALANINE AMIDASE XLYA"/>
    <property type="match status" value="1"/>
</dbReference>
<dbReference type="InterPro" id="IPR036505">
    <property type="entry name" value="Amidase/PGRP_sf"/>
</dbReference>
<dbReference type="GO" id="GO:0030435">
    <property type="term" value="P:sporulation resulting in formation of a cellular spore"/>
    <property type="evidence" value="ECO:0007669"/>
    <property type="project" value="UniProtKB-KW"/>
</dbReference>
<dbReference type="FunFam" id="3.40.80.10:FF:000007">
    <property type="entry name" value="N-acetylmuramoyl-L-alanine amidase XlyA"/>
    <property type="match status" value="1"/>
</dbReference>
<dbReference type="GO" id="GO:0046872">
    <property type="term" value="F:metal ion binding"/>
    <property type="evidence" value="ECO:0007669"/>
    <property type="project" value="UniProtKB-KW"/>
</dbReference>
<keyword evidence="10" id="KW-0378">Hydrolase</keyword>
<keyword evidence="6" id="KW-0081">Bacteriolytic enzyme</keyword>
<dbReference type="GO" id="GO:0001897">
    <property type="term" value="P:symbiont-mediated cytolysis of host cell"/>
    <property type="evidence" value="ECO:0007669"/>
    <property type="project" value="UniProtKB-ARBA"/>
</dbReference>
<evidence type="ECO:0000313" key="20">
    <source>
        <dbReference type="Proteomes" id="UP000026900"/>
    </source>
</evidence>
<dbReference type="GO" id="GO:0009254">
    <property type="term" value="P:peptidoglycan turnover"/>
    <property type="evidence" value="ECO:0007669"/>
    <property type="project" value="TreeGrafter"/>
</dbReference>
<dbReference type="KEGG" id="vg:19526067"/>
<accession>A0A024B0U5</accession>
<keyword evidence="8" id="KW-0479">Metal-binding</keyword>
<keyword evidence="13" id="KW-0178">Competence</keyword>
<keyword evidence="14" id="KW-0961">Cell wall biogenesis/degradation</keyword>
<dbReference type="Gene3D" id="3.40.80.10">
    <property type="entry name" value="Peptidoglycan recognition protein-like"/>
    <property type="match status" value="1"/>
</dbReference>
<dbReference type="PANTHER" id="PTHR30417">
    <property type="entry name" value="N-ACETYLMURAMOYL-L-ALANINE AMIDASE AMID"/>
    <property type="match status" value="1"/>
</dbReference>
<evidence type="ECO:0000256" key="11">
    <source>
        <dbReference type="ARBA" id="ARBA00022833"/>
    </source>
</evidence>
<feature type="region of interest" description="Disordered" evidence="16">
    <location>
        <begin position="162"/>
        <end position="199"/>
    </location>
</feature>
<evidence type="ECO:0000256" key="4">
    <source>
        <dbReference type="ARBA" id="ARBA00011901"/>
    </source>
</evidence>
<dbReference type="GO" id="GO:0008745">
    <property type="term" value="F:N-acetylmuramoyl-L-alanine amidase activity"/>
    <property type="evidence" value="ECO:0007669"/>
    <property type="project" value="UniProtKB-EC"/>
</dbReference>
<evidence type="ECO:0000256" key="10">
    <source>
        <dbReference type="ARBA" id="ARBA00022801"/>
    </source>
</evidence>
<evidence type="ECO:0000259" key="18">
    <source>
        <dbReference type="SMART" id="SM00644"/>
    </source>
</evidence>
<dbReference type="GO" id="GO:0009253">
    <property type="term" value="P:peptidoglycan catabolic process"/>
    <property type="evidence" value="ECO:0007669"/>
    <property type="project" value="InterPro"/>
</dbReference>
<evidence type="ECO:0000256" key="7">
    <source>
        <dbReference type="ARBA" id="ARBA00022670"/>
    </source>
</evidence>
<evidence type="ECO:0000256" key="9">
    <source>
        <dbReference type="ARBA" id="ARBA00022729"/>
    </source>
</evidence>
<sequence length="278" mass="31017">MMNINTQYLVTDPERLKVIGPNWMNPTEITFHNTYNDASASAEVRNVRNNSTGTSFHTAVDDFEVQQVVPFDRNAWHAGDGTYGAGNRNSIGVEICYSMSGGERYRKAELNAIEHISDLMVRFNIPISKVKTHQERNGKYCPHRMLDEGRVGWFKAECERRANEKRNGGGGTPNPEPKPDPKPEPTPKPPSGDYDSSWFTKETGTFVTNTTIKLRTAPFTSAGVIATLPAGSTVNYNGFGIEYDGYVWIRQPRSNGYGYLATGESKGGKRVNYWGTFK</sequence>
<dbReference type="Pfam" id="PF08460">
    <property type="entry name" value="SH3_5"/>
    <property type="match status" value="1"/>
</dbReference>
<keyword evidence="5" id="KW-0929">Antimicrobial</keyword>
<keyword evidence="11" id="KW-0862">Zinc</keyword>
<comment type="catalytic activity">
    <reaction evidence="1">
        <text>Hydrolyzes the link between N-acetylmuramoyl residues and L-amino acid residues in certain cell-wall glycopeptides.</text>
        <dbReference type="EC" id="3.5.1.28"/>
    </reaction>
</comment>
<evidence type="ECO:0000256" key="14">
    <source>
        <dbReference type="ARBA" id="ARBA00023316"/>
    </source>
</evidence>
<evidence type="ECO:0000256" key="13">
    <source>
        <dbReference type="ARBA" id="ARBA00023287"/>
    </source>
</evidence>
<keyword evidence="12" id="KW-0749">Sporulation</keyword>
<protein>
    <recommendedName>
        <fullName evidence="15">N-acetylmuramoyl-L-alanine amidase</fullName>
        <ecNumber evidence="4">3.5.1.28</ecNumber>
    </recommendedName>
    <alternativeName>
        <fullName evidence="15">N-acetylmuramoyl-L-alanine amidase</fullName>
    </alternativeName>
</protein>
<dbReference type="InterPro" id="IPR051206">
    <property type="entry name" value="NAMLAA_amidase_2"/>
</dbReference>
<evidence type="ECO:0000256" key="12">
    <source>
        <dbReference type="ARBA" id="ARBA00022969"/>
    </source>
</evidence>
<organism evidence="19 20">
    <name type="scientific">Bacillus phage Hakuna</name>
    <dbReference type="NCBI Taxonomy" id="1486659"/>
    <lineage>
        <taxon>Viruses</taxon>
        <taxon>Duplodnaviria</taxon>
        <taxon>Heunggongvirae</taxon>
        <taxon>Uroviricota</taxon>
        <taxon>Caudoviricetes</taxon>
        <taxon>Herelleviridae</taxon>
        <taxon>Bastillevirinae</taxon>
        <taxon>Wphvirus</taxon>
        <taxon>Wphvirus hakuna</taxon>
    </lineage>
</organism>
<evidence type="ECO:0000256" key="3">
    <source>
        <dbReference type="ARBA" id="ARBA00007553"/>
    </source>
</evidence>
<keyword evidence="9" id="KW-0732">Signal</keyword>
<dbReference type="GO" id="GO:0071555">
    <property type="term" value="P:cell wall organization"/>
    <property type="evidence" value="ECO:0007669"/>
    <property type="project" value="UniProtKB-KW"/>
</dbReference>
<feature type="domain" description="N-acetylmuramoyl-L-alanine amidase" evidence="18">
    <location>
        <begin position="11"/>
        <end position="152"/>
    </location>
</feature>
<keyword evidence="7" id="KW-0645">Protease</keyword>
<dbReference type="GO" id="GO:0042742">
    <property type="term" value="P:defense response to bacterium"/>
    <property type="evidence" value="ECO:0007669"/>
    <property type="project" value="UniProtKB-KW"/>
</dbReference>
<dbReference type="GO" id="GO:0006508">
    <property type="term" value="P:proteolysis"/>
    <property type="evidence" value="ECO:0007669"/>
    <property type="project" value="UniProtKB-KW"/>
</dbReference>
<keyword evidence="20" id="KW-1185">Reference proteome</keyword>
<dbReference type="Pfam" id="PF01510">
    <property type="entry name" value="Amidase_2"/>
    <property type="match status" value="1"/>
</dbReference>
<dbReference type="GO" id="GO:0030420">
    <property type="term" value="P:establishment of competence for transformation"/>
    <property type="evidence" value="ECO:0007669"/>
    <property type="project" value="UniProtKB-KW"/>
</dbReference>
<evidence type="ECO:0000256" key="16">
    <source>
        <dbReference type="SAM" id="MobiDB-lite"/>
    </source>
</evidence>
<evidence type="ECO:0000313" key="19">
    <source>
        <dbReference type="EMBL" id="AHZ10085.1"/>
    </source>
</evidence>
<dbReference type="SMART" id="SM00287">
    <property type="entry name" value="SH3b"/>
    <property type="match status" value="1"/>
</dbReference>
<dbReference type="InterPro" id="IPR002502">
    <property type="entry name" value="Amidase_domain"/>
</dbReference>
<proteinExistence type="inferred from homology"/>
<dbReference type="EC" id="3.5.1.28" evidence="4"/>
<reference evidence="20" key="1">
    <citation type="submission" date="2014-09" db="EMBL/GenBank/DDBJ databases">
        <authorList>
            <person name="Sauder A.B."/>
            <person name="McKenzie Q.R."/>
            <person name="Temple L.M."/>
            <person name="Alexis B.K."/>
            <person name="Al-Atrache Z."/>
            <person name="Lewis L.O."/>
            <person name="Loesser-Casey K.E."/>
            <person name="Mitchell K.J."/>
        </authorList>
    </citation>
    <scope>NUCLEOTIDE SEQUENCE [LARGE SCALE GENOMIC DNA]</scope>
</reference>
<dbReference type="InterPro" id="IPR003646">
    <property type="entry name" value="SH3-like_bac-type"/>
</dbReference>
<evidence type="ECO:0000256" key="6">
    <source>
        <dbReference type="ARBA" id="ARBA00022638"/>
    </source>
</evidence>
<dbReference type="GO" id="GO:0008233">
    <property type="term" value="F:peptidase activity"/>
    <property type="evidence" value="ECO:0007669"/>
    <property type="project" value="UniProtKB-KW"/>
</dbReference>
<comment type="cofactor">
    <cofactor evidence="2">
        <name>Zn(2+)</name>
        <dbReference type="ChEBI" id="CHEBI:29105"/>
    </cofactor>
</comment>
<name>A0A024B0U5_9CAUD</name>
<evidence type="ECO:0000256" key="15">
    <source>
        <dbReference type="ARBA" id="ARBA00042615"/>
    </source>
</evidence>
<comment type="similarity">
    <text evidence="3">Belongs to the N-acetylmuramoyl-L-alanine amidase 2 family.</text>
</comment>